<evidence type="ECO:0000313" key="2">
    <source>
        <dbReference type="EMBL" id="PNV68741.1"/>
    </source>
</evidence>
<keyword evidence="3" id="KW-1185">Reference proteome</keyword>
<name>A0A2K2UEI8_9ACTN</name>
<dbReference type="Proteomes" id="UP000236197">
    <property type="component" value="Unassembled WGS sequence"/>
</dbReference>
<dbReference type="OrthoDB" id="9815841at2"/>
<dbReference type="AlphaFoldDB" id="A0A2K2UEI8"/>
<protein>
    <recommendedName>
        <fullName evidence="4">YhgE/Pip domain-containing protein</fullName>
    </recommendedName>
</protein>
<gene>
    <name evidence="2" type="ORF">C2L71_01830</name>
</gene>
<keyword evidence="1" id="KW-0732">Signal</keyword>
<accession>A0A2K2UEI8</accession>
<feature type="signal peptide" evidence="1">
    <location>
        <begin position="1"/>
        <end position="29"/>
    </location>
</feature>
<feature type="chain" id="PRO_5014426302" description="YhgE/Pip domain-containing protein" evidence="1">
    <location>
        <begin position="30"/>
        <end position="632"/>
    </location>
</feature>
<evidence type="ECO:0008006" key="4">
    <source>
        <dbReference type="Google" id="ProtNLM"/>
    </source>
</evidence>
<comment type="caution">
    <text evidence="2">The sequence shown here is derived from an EMBL/GenBank/DDBJ whole genome shotgun (WGS) entry which is preliminary data.</text>
</comment>
<sequence length="632" mass="64409">MKNRRFACTALVACLTAALSITCIPGAFALARDGVAEGANAASDANAVSEASDASEYAASFEKSEVVYANLATDGAPQAVYIVNRFDVSSPGMIVDYGDYSSVQNLTAEAELERTGERTAFEAEEGAFAYQGNAAQTTLPWNVSLSYELDGRSVPAAELAGASGELSIHASTARADEADPAFYDSFMLQITFTLPDESCFDVAAEGATIARAGQSTTVAFTVLPGHDGDFELTAHVDGFSMDGVQIVALPYSSVMELPDAEGMASDMEGLSDAVSRLSEGTESLAAGVEELSGGVRGLSSGAGEIGAALTALDGSSADIVTASGAIGDALADAANGLSNADFSQLDQLGMLPDVLRGLADGLDALQVSASSLKGGYDAALAALDSAVSAIPGDVTEAELASLRSAASSGGTASDVATVDKLAEAYAAAQAVKASYGDGAAFAGAGQLVGALAADASVEGSLAQQAARLRALASQMEGSFDPAQFEQLAQLADGLERLSGEYGAFHDGLARYAAGLSTLSSAYAQFQSGASSLAGGSDRLVGGASEVAGGMAELNEATIDLPETMRRQIEEAMADYDFPEFDPVSFASSENPNVSAVQFVMATPPIEAPEAEPEEEPEAELSIWDRFIALFQG</sequence>
<dbReference type="EMBL" id="PPEK01000001">
    <property type="protein sequence ID" value="PNV68741.1"/>
    <property type="molecule type" value="Genomic_DNA"/>
</dbReference>
<reference evidence="3" key="1">
    <citation type="submission" date="2018-01" db="EMBL/GenBank/DDBJ databases">
        <title>Rubneribacter badeniensis gen. nov., sp. nov., and Colonibacter rubneri, gen. nov., sp. nov., WGS of new members of the Eggerthellaceae.</title>
        <authorList>
            <person name="Danylec N."/>
            <person name="Stoll D.A."/>
            <person name="Doetsch A."/>
            <person name="Kulling S.E."/>
            <person name="Huch M."/>
        </authorList>
    </citation>
    <scope>NUCLEOTIDE SEQUENCE [LARGE SCALE GENOMIC DNA]</scope>
    <source>
        <strain evidence="3">ResAG-96</strain>
    </source>
</reference>
<evidence type="ECO:0000313" key="3">
    <source>
        <dbReference type="Proteomes" id="UP000236197"/>
    </source>
</evidence>
<dbReference type="RefSeq" id="WP_103264067.1">
    <property type="nucleotide sequence ID" value="NZ_CABMLE010000001.1"/>
</dbReference>
<organism evidence="2 3">
    <name type="scientific">Enteroscipio rubneri</name>
    <dbReference type="NCBI Taxonomy" id="2070686"/>
    <lineage>
        <taxon>Bacteria</taxon>
        <taxon>Bacillati</taxon>
        <taxon>Actinomycetota</taxon>
        <taxon>Coriobacteriia</taxon>
        <taxon>Eggerthellales</taxon>
        <taxon>Eggerthellaceae</taxon>
        <taxon>Enteroscipio</taxon>
    </lineage>
</organism>
<proteinExistence type="predicted"/>
<evidence type="ECO:0000256" key="1">
    <source>
        <dbReference type="SAM" id="SignalP"/>
    </source>
</evidence>